<evidence type="ECO:0000313" key="2">
    <source>
        <dbReference type="Proteomes" id="UP000002531"/>
    </source>
</evidence>
<dbReference type="STRING" id="323098.Nwi_2354"/>
<name>Q3SQ33_NITWN</name>
<dbReference type="HOGENOM" id="CLU_187649_1_0_5"/>
<dbReference type="AlphaFoldDB" id="Q3SQ33"/>
<reference evidence="1 2" key="1">
    <citation type="journal article" date="2006" name="Appl. Environ. Microbiol.">
        <title>Genome sequence of the chemolithoautotrophic nitrite-oxidizing bacterium Nitrobacter winogradskyi Nb-255.</title>
        <authorList>
            <person name="Starkenburg S.R."/>
            <person name="Chain P.S."/>
            <person name="Sayavedra-Soto L.A."/>
            <person name="Hauser L."/>
            <person name="Land M.L."/>
            <person name="Larimer F.W."/>
            <person name="Malfatti S.A."/>
            <person name="Klotz M.G."/>
            <person name="Bottomley P.J."/>
            <person name="Arp D.J."/>
            <person name="Hickey W.J."/>
        </authorList>
    </citation>
    <scope>NUCLEOTIDE SEQUENCE [LARGE SCALE GENOMIC DNA]</scope>
    <source>
        <strain evidence="2">ATCC 25391 / DSM 10237 / CIP 104748 / NCIMB 11846 / Nb-255</strain>
    </source>
</reference>
<dbReference type="InterPro" id="IPR025227">
    <property type="entry name" value="DUF4169"/>
</dbReference>
<accession>Q3SQ33</accession>
<dbReference type="EMBL" id="CP000115">
    <property type="protein sequence ID" value="ABA05608.1"/>
    <property type="molecule type" value="Genomic_DNA"/>
</dbReference>
<organism evidence="1 2">
    <name type="scientific">Nitrobacter winogradskyi (strain ATCC 25391 / DSM 10237 / CIP 104748 / NCIMB 11846 / Nb-255)</name>
    <dbReference type="NCBI Taxonomy" id="323098"/>
    <lineage>
        <taxon>Bacteria</taxon>
        <taxon>Pseudomonadati</taxon>
        <taxon>Pseudomonadota</taxon>
        <taxon>Alphaproteobacteria</taxon>
        <taxon>Hyphomicrobiales</taxon>
        <taxon>Nitrobacteraceae</taxon>
        <taxon>Nitrobacter</taxon>
    </lineage>
</organism>
<proteinExistence type="predicted"/>
<sequence length="64" mass="7305">MVMGDVINLNKRRKRAERERAAAVADANRARFGLTKAERDLSKQRKARELSLLDQHRIDGEDAS</sequence>
<dbReference type="eggNOG" id="ENOG50339KS">
    <property type="taxonomic scope" value="Bacteria"/>
</dbReference>
<evidence type="ECO:0000313" key="1">
    <source>
        <dbReference type="EMBL" id="ABA05608.1"/>
    </source>
</evidence>
<dbReference type="Pfam" id="PF13770">
    <property type="entry name" value="DUF4169"/>
    <property type="match status" value="1"/>
</dbReference>
<gene>
    <name evidence="1" type="ordered locus">Nwi_2354</name>
</gene>
<dbReference type="KEGG" id="nwi:Nwi_2354"/>
<protein>
    <recommendedName>
        <fullName evidence="3">DUF4169 domain-containing protein</fullName>
    </recommendedName>
</protein>
<keyword evidence="2" id="KW-1185">Reference proteome</keyword>
<dbReference type="Proteomes" id="UP000002531">
    <property type="component" value="Chromosome"/>
</dbReference>
<evidence type="ECO:0008006" key="3">
    <source>
        <dbReference type="Google" id="ProtNLM"/>
    </source>
</evidence>